<dbReference type="InParanoid" id="A0A0N1PI37"/>
<reference evidence="2 3" key="1">
    <citation type="journal article" date="2015" name="Nat. Commun.">
        <title>Outbred genome sequencing and CRISPR/Cas9 gene editing in butterflies.</title>
        <authorList>
            <person name="Li X."/>
            <person name="Fan D."/>
            <person name="Zhang W."/>
            <person name="Liu G."/>
            <person name="Zhang L."/>
            <person name="Zhao L."/>
            <person name="Fang X."/>
            <person name="Chen L."/>
            <person name="Dong Y."/>
            <person name="Chen Y."/>
            <person name="Ding Y."/>
            <person name="Zhao R."/>
            <person name="Feng M."/>
            <person name="Zhu Y."/>
            <person name="Feng Y."/>
            <person name="Jiang X."/>
            <person name="Zhu D."/>
            <person name="Xiang H."/>
            <person name="Feng X."/>
            <person name="Li S."/>
            <person name="Wang J."/>
            <person name="Zhang G."/>
            <person name="Kronforst M.R."/>
            <person name="Wang W."/>
        </authorList>
    </citation>
    <scope>NUCLEOTIDE SEQUENCE [LARGE SCALE GENOMIC DNA]</scope>
    <source>
        <strain evidence="2">Ya'a_city_454_Pm</strain>
        <tissue evidence="2">Whole body</tissue>
    </source>
</reference>
<gene>
    <name evidence="2" type="ORF">RR48_01229</name>
</gene>
<dbReference type="EMBL" id="KQ459778">
    <property type="protein sequence ID" value="KPJ19997.1"/>
    <property type="molecule type" value="Genomic_DNA"/>
</dbReference>
<dbReference type="Gene3D" id="3.30.420.10">
    <property type="entry name" value="Ribonuclease H-like superfamily/Ribonuclease H"/>
    <property type="match status" value="1"/>
</dbReference>
<dbReference type="GO" id="GO:0003676">
    <property type="term" value="F:nucleic acid binding"/>
    <property type="evidence" value="ECO:0007669"/>
    <property type="project" value="InterPro"/>
</dbReference>
<dbReference type="InterPro" id="IPR036397">
    <property type="entry name" value="RNaseH_sf"/>
</dbReference>
<dbReference type="Proteomes" id="UP000053240">
    <property type="component" value="Unassembled WGS sequence"/>
</dbReference>
<dbReference type="AlphaFoldDB" id="A0A0N1PI37"/>
<evidence type="ECO:0008006" key="4">
    <source>
        <dbReference type="Google" id="ProtNLM"/>
    </source>
</evidence>
<name>A0A0N1PI37_PAPMA</name>
<evidence type="ECO:0000313" key="2">
    <source>
        <dbReference type="EMBL" id="KPJ19997.1"/>
    </source>
</evidence>
<proteinExistence type="predicted"/>
<evidence type="ECO:0000313" key="3">
    <source>
        <dbReference type="Proteomes" id="UP000053240"/>
    </source>
</evidence>
<feature type="region of interest" description="Disordered" evidence="1">
    <location>
        <begin position="1"/>
        <end position="20"/>
    </location>
</feature>
<sequence>MTDETLKQGESSTGESETDKDESINLMKYAIIAYNNTIHSATGFTPFELLYGHTDSRNPLELHCPREFYQEYVRKHKQIMENTQKLINTKLSNEKQQVIEKINKD</sequence>
<dbReference type="STRING" id="76193.A0A0N1PI37"/>
<organism evidence="2 3">
    <name type="scientific">Papilio machaon</name>
    <name type="common">Old World swallowtail butterfly</name>
    <dbReference type="NCBI Taxonomy" id="76193"/>
    <lineage>
        <taxon>Eukaryota</taxon>
        <taxon>Metazoa</taxon>
        <taxon>Ecdysozoa</taxon>
        <taxon>Arthropoda</taxon>
        <taxon>Hexapoda</taxon>
        <taxon>Insecta</taxon>
        <taxon>Pterygota</taxon>
        <taxon>Neoptera</taxon>
        <taxon>Endopterygota</taxon>
        <taxon>Lepidoptera</taxon>
        <taxon>Glossata</taxon>
        <taxon>Ditrysia</taxon>
        <taxon>Papilionoidea</taxon>
        <taxon>Papilionidae</taxon>
        <taxon>Papilioninae</taxon>
        <taxon>Papilio</taxon>
    </lineage>
</organism>
<accession>A0A0N1PI37</accession>
<evidence type="ECO:0000256" key="1">
    <source>
        <dbReference type="SAM" id="MobiDB-lite"/>
    </source>
</evidence>
<protein>
    <recommendedName>
        <fullName evidence="4">Integrase catalytic domain-containing protein</fullName>
    </recommendedName>
</protein>
<keyword evidence="3" id="KW-1185">Reference proteome</keyword>